<reference evidence="3" key="1">
    <citation type="journal article" date="2023" name="Mol. Phylogenet. Evol.">
        <title>Genome-scale phylogeny and comparative genomics of the fungal order Sordariales.</title>
        <authorList>
            <person name="Hensen N."/>
            <person name="Bonometti L."/>
            <person name="Westerberg I."/>
            <person name="Brannstrom I.O."/>
            <person name="Guillou S."/>
            <person name="Cros-Aarteil S."/>
            <person name="Calhoun S."/>
            <person name="Haridas S."/>
            <person name="Kuo A."/>
            <person name="Mondo S."/>
            <person name="Pangilinan J."/>
            <person name="Riley R."/>
            <person name="LaButti K."/>
            <person name="Andreopoulos B."/>
            <person name="Lipzen A."/>
            <person name="Chen C."/>
            <person name="Yan M."/>
            <person name="Daum C."/>
            <person name="Ng V."/>
            <person name="Clum A."/>
            <person name="Steindorff A."/>
            <person name="Ohm R.A."/>
            <person name="Martin F."/>
            <person name="Silar P."/>
            <person name="Natvig D.O."/>
            <person name="Lalanne C."/>
            <person name="Gautier V."/>
            <person name="Ament-Velasquez S.L."/>
            <person name="Kruys A."/>
            <person name="Hutchinson M.I."/>
            <person name="Powell A.J."/>
            <person name="Barry K."/>
            <person name="Miller A.N."/>
            <person name="Grigoriev I.V."/>
            <person name="Debuchy R."/>
            <person name="Gladieux P."/>
            <person name="Hiltunen Thoren M."/>
            <person name="Johannesson H."/>
        </authorList>
    </citation>
    <scope>NUCLEOTIDE SEQUENCE</scope>
    <source>
        <strain evidence="3">PSN293</strain>
    </source>
</reference>
<evidence type="ECO:0000256" key="1">
    <source>
        <dbReference type="SAM" id="MobiDB-lite"/>
    </source>
</evidence>
<feature type="transmembrane region" description="Helical" evidence="2">
    <location>
        <begin position="70"/>
        <end position="91"/>
    </location>
</feature>
<keyword evidence="2" id="KW-1133">Transmembrane helix</keyword>
<evidence type="ECO:0000313" key="3">
    <source>
        <dbReference type="EMBL" id="KAK4214599.1"/>
    </source>
</evidence>
<feature type="transmembrane region" description="Helical" evidence="2">
    <location>
        <begin position="188"/>
        <end position="207"/>
    </location>
</feature>
<keyword evidence="2" id="KW-0812">Transmembrane</keyword>
<dbReference type="EMBL" id="MU858091">
    <property type="protein sequence ID" value="KAK4214599.1"/>
    <property type="molecule type" value="Genomic_DNA"/>
</dbReference>
<dbReference type="InterPro" id="IPR021460">
    <property type="entry name" value="DUF3112"/>
</dbReference>
<evidence type="ECO:0000256" key="2">
    <source>
        <dbReference type="SAM" id="Phobius"/>
    </source>
</evidence>
<accession>A0AAN7B8S6</accession>
<comment type="caution">
    <text evidence="3">The sequence shown here is derived from an EMBL/GenBank/DDBJ whole genome shotgun (WGS) entry which is preliminary data.</text>
</comment>
<proteinExistence type="predicted"/>
<feature type="transmembrane region" description="Helical" evidence="2">
    <location>
        <begin position="143"/>
        <end position="168"/>
    </location>
</feature>
<dbReference type="Proteomes" id="UP001301769">
    <property type="component" value="Unassembled WGS sequence"/>
</dbReference>
<feature type="compositionally biased region" description="Basic and acidic residues" evidence="1">
    <location>
        <begin position="305"/>
        <end position="320"/>
    </location>
</feature>
<protein>
    <recommendedName>
        <fullName evidence="5">Family c-likeg-protein-coupled receptor protein</fullName>
    </recommendedName>
</protein>
<sequence>MSTQQPGQLGPGSQPPPGPPYLPQVAQLGGLPTPNPDDIISGVLLAFFVAGAATHMTIFQINRRREHKFIFSVLLFGFCMARIAALVMRIVLASRPTNVSIGIAANIFVAAGVLLLFIVNLLFSQRIVRAYHPSFGWNRGVTVAFRFLLFSVIALLIMVITTTVHSFFTLDMAVRQKEREVALFAGTYLAVLAFLPIPIVITAVVWPRDKELKIDKFGQGRLRTKVRLLLFTSTLLSLGAGFRIGVNFSPRPITNPAWYHSKAAFYCFNFVIELIVVYVYAIARFDKRFHIPNGSKGPGHYRGLNTERVDNGRGDEHGDGDVEAGNPAGTEDGHRAESRSSVQKPAPGPEVV</sequence>
<dbReference type="PANTHER" id="PTHR35184">
    <property type="entry name" value="YALI0C10208P"/>
    <property type="match status" value="1"/>
</dbReference>
<keyword evidence="2" id="KW-0472">Membrane</keyword>
<feature type="transmembrane region" description="Helical" evidence="2">
    <location>
        <begin position="263"/>
        <end position="283"/>
    </location>
</feature>
<feature type="region of interest" description="Disordered" evidence="1">
    <location>
        <begin position="296"/>
        <end position="352"/>
    </location>
</feature>
<feature type="transmembrane region" description="Helical" evidence="2">
    <location>
        <begin position="39"/>
        <end position="58"/>
    </location>
</feature>
<evidence type="ECO:0008006" key="5">
    <source>
        <dbReference type="Google" id="ProtNLM"/>
    </source>
</evidence>
<feature type="transmembrane region" description="Helical" evidence="2">
    <location>
        <begin position="103"/>
        <end position="123"/>
    </location>
</feature>
<dbReference type="Pfam" id="PF11309">
    <property type="entry name" value="DUF3112"/>
    <property type="match status" value="1"/>
</dbReference>
<dbReference type="PANTHER" id="PTHR35184:SF1">
    <property type="entry name" value="INTEGRAL MEMBRANE PROTEIN"/>
    <property type="match status" value="1"/>
</dbReference>
<name>A0AAN7B8S6_9PEZI</name>
<feature type="transmembrane region" description="Helical" evidence="2">
    <location>
        <begin position="228"/>
        <end position="248"/>
    </location>
</feature>
<dbReference type="AlphaFoldDB" id="A0AAN7B8S6"/>
<keyword evidence="4" id="KW-1185">Reference proteome</keyword>
<organism evidence="3 4">
    <name type="scientific">Rhypophila decipiens</name>
    <dbReference type="NCBI Taxonomy" id="261697"/>
    <lineage>
        <taxon>Eukaryota</taxon>
        <taxon>Fungi</taxon>
        <taxon>Dikarya</taxon>
        <taxon>Ascomycota</taxon>
        <taxon>Pezizomycotina</taxon>
        <taxon>Sordariomycetes</taxon>
        <taxon>Sordariomycetidae</taxon>
        <taxon>Sordariales</taxon>
        <taxon>Naviculisporaceae</taxon>
        <taxon>Rhypophila</taxon>
    </lineage>
</organism>
<gene>
    <name evidence="3" type="ORF">QBC37DRAFT_440057</name>
</gene>
<reference evidence="3" key="2">
    <citation type="submission" date="2023-05" db="EMBL/GenBank/DDBJ databases">
        <authorList>
            <consortium name="Lawrence Berkeley National Laboratory"/>
            <person name="Steindorff A."/>
            <person name="Hensen N."/>
            <person name="Bonometti L."/>
            <person name="Westerberg I."/>
            <person name="Brannstrom I.O."/>
            <person name="Guillou S."/>
            <person name="Cros-Aarteil S."/>
            <person name="Calhoun S."/>
            <person name="Haridas S."/>
            <person name="Kuo A."/>
            <person name="Mondo S."/>
            <person name="Pangilinan J."/>
            <person name="Riley R."/>
            <person name="Labutti K."/>
            <person name="Andreopoulos B."/>
            <person name="Lipzen A."/>
            <person name="Chen C."/>
            <person name="Yanf M."/>
            <person name="Daum C."/>
            <person name="Ng V."/>
            <person name="Clum A."/>
            <person name="Ohm R."/>
            <person name="Martin F."/>
            <person name="Silar P."/>
            <person name="Natvig D."/>
            <person name="Lalanne C."/>
            <person name="Gautier V."/>
            <person name="Ament-Velasquez S.L."/>
            <person name="Kruys A."/>
            <person name="Hutchinson M.I."/>
            <person name="Powell A.J."/>
            <person name="Barry K."/>
            <person name="Miller A.N."/>
            <person name="Grigoriev I.V."/>
            <person name="Debuchy R."/>
            <person name="Gladieux P."/>
            <person name="Thoren M.H."/>
            <person name="Johannesson H."/>
        </authorList>
    </citation>
    <scope>NUCLEOTIDE SEQUENCE</scope>
    <source>
        <strain evidence="3">PSN293</strain>
    </source>
</reference>
<evidence type="ECO:0000313" key="4">
    <source>
        <dbReference type="Proteomes" id="UP001301769"/>
    </source>
</evidence>